<organism evidence="2 3">
    <name type="scientific">Oleomonas cavernae</name>
    <dbReference type="NCBI Taxonomy" id="2320859"/>
    <lineage>
        <taxon>Bacteria</taxon>
        <taxon>Pseudomonadati</taxon>
        <taxon>Pseudomonadota</taxon>
        <taxon>Alphaproteobacteria</taxon>
        <taxon>Acetobacterales</taxon>
        <taxon>Acetobacteraceae</taxon>
        <taxon>Oleomonas</taxon>
    </lineage>
</organism>
<sequence length="288" mass="30660">MTIRNPVEWGADLFTQTSRAVGSASHAIYHDEEDANLAAPAIRKIGLADLRDALRKGFADFGAYRTDVIFLCVVYPIIGLVLGRAAVTQNMLPLVFPLASGFALIGPLAGVGLYEMSRQREHGATVNWLQAFAVLRSPSFAAIALLGATLVALFALWLYLAQVIYDQTLGPLPPVSIEAFISALLTTSAGWTMIGVGTGVGFVFAVVVLAISVVSFPMLLERKVRADTAAWTSIRAVAANPVPMAAWGLIVAGSLVLGSIPVFIGLVVVLPVLGHATWHLYRKVLEPL</sequence>
<keyword evidence="1" id="KW-1133">Transmembrane helix</keyword>
<evidence type="ECO:0000313" key="2">
    <source>
        <dbReference type="EMBL" id="RJF88595.1"/>
    </source>
</evidence>
<comment type="caution">
    <text evidence="2">The sequence shown here is derived from an EMBL/GenBank/DDBJ whole genome shotgun (WGS) entry which is preliminary data.</text>
</comment>
<keyword evidence="1" id="KW-0472">Membrane</keyword>
<proteinExistence type="predicted"/>
<reference evidence="2 3" key="1">
    <citation type="submission" date="2018-09" db="EMBL/GenBank/DDBJ databases">
        <authorList>
            <person name="Zhu H."/>
        </authorList>
    </citation>
    <scope>NUCLEOTIDE SEQUENCE [LARGE SCALE GENOMIC DNA]</scope>
    <source>
        <strain evidence="2 3">K1W22B-8</strain>
    </source>
</reference>
<feature type="transmembrane region" description="Helical" evidence="1">
    <location>
        <begin position="200"/>
        <end position="220"/>
    </location>
</feature>
<dbReference type="RefSeq" id="WP_119779229.1">
    <property type="nucleotide sequence ID" value="NZ_QYUK01000011.1"/>
</dbReference>
<gene>
    <name evidence="2" type="ORF">D3874_17650</name>
</gene>
<dbReference type="Pfam" id="PF09955">
    <property type="entry name" value="DUF2189"/>
    <property type="match status" value="1"/>
</dbReference>
<protein>
    <submittedName>
        <fullName evidence="2">DUF2189 domain-containing protein</fullName>
    </submittedName>
</protein>
<feature type="transmembrane region" description="Helical" evidence="1">
    <location>
        <begin position="140"/>
        <end position="160"/>
    </location>
</feature>
<keyword evidence="1" id="KW-0812">Transmembrane</keyword>
<dbReference type="InterPro" id="IPR018692">
    <property type="entry name" value="DUF2189"/>
</dbReference>
<dbReference type="EMBL" id="QYUK01000011">
    <property type="protein sequence ID" value="RJF88595.1"/>
    <property type="molecule type" value="Genomic_DNA"/>
</dbReference>
<name>A0A418WEZ7_9PROT</name>
<evidence type="ECO:0000313" key="3">
    <source>
        <dbReference type="Proteomes" id="UP000284605"/>
    </source>
</evidence>
<keyword evidence="3" id="KW-1185">Reference proteome</keyword>
<feature type="transmembrane region" description="Helical" evidence="1">
    <location>
        <begin position="94"/>
        <end position="114"/>
    </location>
</feature>
<evidence type="ECO:0000256" key="1">
    <source>
        <dbReference type="SAM" id="Phobius"/>
    </source>
</evidence>
<dbReference type="AlphaFoldDB" id="A0A418WEZ7"/>
<accession>A0A418WEZ7</accession>
<dbReference type="Proteomes" id="UP000284605">
    <property type="component" value="Unassembled WGS sequence"/>
</dbReference>
<feature type="transmembrane region" description="Helical" evidence="1">
    <location>
        <begin position="68"/>
        <end position="87"/>
    </location>
</feature>
<dbReference type="OrthoDB" id="9809543at2"/>